<dbReference type="InterPro" id="IPR016177">
    <property type="entry name" value="DNA-bd_dom_sf"/>
</dbReference>
<dbReference type="InterPro" id="IPR036855">
    <property type="entry name" value="Znf_CCCH_sf"/>
</dbReference>
<evidence type="ECO:0000256" key="7">
    <source>
        <dbReference type="ARBA" id="ARBA00022723"/>
    </source>
</evidence>
<name>A0A815YK52_ADIRI</name>
<dbReference type="SUPFAM" id="SSF54171">
    <property type="entry name" value="DNA-binding domain"/>
    <property type="match status" value="1"/>
</dbReference>
<dbReference type="Proteomes" id="UP000663828">
    <property type="component" value="Unassembled WGS sequence"/>
</dbReference>
<dbReference type="Pfam" id="PF18044">
    <property type="entry name" value="zf-CCCH_4"/>
    <property type="match status" value="1"/>
</dbReference>
<gene>
    <name evidence="16" type="ORF">XAT740_LOCUS44648</name>
</gene>
<dbReference type="InterPro" id="IPR046341">
    <property type="entry name" value="SET_dom_sf"/>
</dbReference>
<dbReference type="EMBL" id="CAJNOR010005693">
    <property type="protein sequence ID" value="CAF1572817.1"/>
    <property type="molecule type" value="Genomic_DNA"/>
</dbReference>
<evidence type="ECO:0000256" key="8">
    <source>
        <dbReference type="ARBA" id="ARBA00022771"/>
    </source>
</evidence>
<dbReference type="GO" id="GO:0070828">
    <property type="term" value="P:heterochromatin organization"/>
    <property type="evidence" value="ECO:0007669"/>
    <property type="project" value="TreeGrafter"/>
</dbReference>
<dbReference type="SUPFAM" id="SSF82199">
    <property type="entry name" value="SET domain"/>
    <property type="match status" value="1"/>
</dbReference>
<evidence type="ECO:0000256" key="2">
    <source>
        <dbReference type="ARBA" id="ARBA00004286"/>
    </source>
</evidence>
<dbReference type="PANTHER" id="PTHR46024">
    <property type="entry name" value="HISTONE-LYSINE N-METHYLTRANSFERASE EGGLESS"/>
    <property type="match status" value="1"/>
</dbReference>
<evidence type="ECO:0000259" key="15">
    <source>
        <dbReference type="PROSITE" id="PS50868"/>
    </source>
</evidence>
<dbReference type="InterPro" id="IPR000571">
    <property type="entry name" value="Znf_CCCH"/>
</dbReference>
<dbReference type="GO" id="GO:0005694">
    <property type="term" value="C:chromosome"/>
    <property type="evidence" value="ECO:0007669"/>
    <property type="project" value="UniProtKB-SubCell"/>
</dbReference>
<evidence type="ECO:0000256" key="6">
    <source>
        <dbReference type="ARBA" id="ARBA00022691"/>
    </source>
</evidence>
<dbReference type="PROSITE" id="PS50280">
    <property type="entry name" value="SET"/>
    <property type="match status" value="1"/>
</dbReference>
<keyword evidence="9 11" id="KW-0862">Zinc</keyword>
<evidence type="ECO:0000259" key="12">
    <source>
        <dbReference type="PROSITE" id="PS50103"/>
    </source>
</evidence>
<dbReference type="SMART" id="SM00508">
    <property type="entry name" value="PostSET"/>
    <property type="match status" value="1"/>
</dbReference>
<evidence type="ECO:0000259" key="14">
    <source>
        <dbReference type="PROSITE" id="PS50867"/>
    </source>
</evidence>
<keyword evidence="17" id="KW-1185">Reference proteome</keyword>
<feature type="domain" description="Pre-SET" evidence="14">
    <location>
        <begin position="1039"/>
        <end position="1125"/>
    </location>
</feature>
<feature type="domain" description="SET" evidence="13">
    <location>
        <begin position="1128"/>
        <end position="1294"/>
    </location>
</feature>
<dbReference type="PANTHER" id="PTHR46024:SF1">
    <property type="entry name" value="HISTONE-LYSINE N-METHYLTRANSFERASE EGGLESS"/>
    <property type="match status" value="1"/>
</dbReference>
<keyword evidence="4" id="KW-0489">Methyltransferase</keyword>
<dbReference type="InterPro" id="IPR041367">
    <property type="entry name" value="Znf-CCCH_4"/>
</dbReference>
<dbReference type="GO" id="GO:0032259">
    <property type="term" value="P:methylation"/>
    <property type="evidence" value="ECO:0007669"/>
    <property type="project" value="UniProtKB-KW"/>
</dbReference>
<dbReference type="Pfam" id="PF05033">
    <property type="entry name" value="Pre-SET"/>
    <property type="match status" value="1"/>
</dbReference>
<evidence type="ECO:0000256" key="11">
    <source>
        <dbReference type="PROSITE-ProRule" id="PRU00723"/>
    </source>
</evidence>
<evidence type="ECO:0000256" key="5">
    <source>
        <dbReference type="ARBA" id="ARBA00022679"/>
    </source>
</evidence>
<dbReference type="InterPro" id="IPR003616">
    <property type="entry name" value="Post-SET_dom"/>
</dbReference>
<dbReference type="SMART" id="SM00468">
    <property type="entry name" value="PreSET"/>
    <property type="match status" value="1"/>
</dbReference>
<dbReference type="GO" id="GO:0046974">
    <property type="term" value="F:histone H3K9 methyltransferase activity"/>
    <property type="evidence" value="ECO:0007669"/>
    <property type="project" value="TreeGrafter"/>
</dbReference>
<feature type="domain" description="Post-SET" evidence="15">
    <location>
        <begin position="1303"/>
        <end position="1319"/>
    </location>
</feature>
<evidence type="ECO:0000256" key="3">
    <source>
        <dbReference type="ARBA" id="ARBA00022454"/>
    </source>
</evidence>
<protein>
    <submittedName>
        <fullName evidence="16">Uncharacterized protein</fullName>
    </submittedName>
</protein>
<dbReference type="GO" id="GO:0008270">
    <property type="term" value="F:zinc ion binding"/>
    <property type="evidence" value="ECO:0007669"/>
    <property type="project" value="UniProtKB-KW"/>
</dbReference>
<evidence type="ECO:0000313" key="17">
    <source>
        <dbReference type="Proteomes" id="UP000663828"/>
    </source>
</evidence>
<evidence type="ECO:0000256" key="4">
    <source>
        <dbReference type="ARBA" id="ARBA00022603"/>
    </source>
</evidence>
<comment type="subcellular location">
    <subcellularLocation>
        <location evidence="2">Chromosome</location>
    </subcellularLocation>
    <subcellularLocation>
        <location evidence="1">Nucleus</location>
    </subcellularLocation>
</comment>
<dbReference type="SMART" id="SM00356">
    <property type="entry name" value="ZnF_C3H1"/>
    <property type="match status" value="1"/>
</dbReference>
<keyword evidence="3" id="KW-0158">Chromosome</keyword>
<comment type="caution">
    <text evidence="16">The sequence shown here is derived from an EMBL/GenBank/DDBJ whole genome shotgun (WGS) entry which is preliminary data.</text>
</comment>
<keyword evidence="7 11" id="KW-0479">Metal-binding</keyword>
<dbReference type="SMART" id="SM00317">
    <property type="entry name" value="SET"/>
    <property type="match status" value="1"/>
</dbReference>
<dbReference type="PROSITE" id="PS50103">
    <property type="entry name" value="ZF_C3H1"/>
    <property type="match status" value="1"/>
</dbReference>
<evidence type="ECO:0000259" key="13">
    <source>
        <dbReference type="PROSITE" id="PS50280"/>
    </source>
</evidence>
<sequence>MHLFDKLRASFRRKSHKIELTLSEQIENILNRTNVSQGDHRLLLLRLVYEHRSRQFHLLNVPANDPKRLEFERSMLKSLLAITSSSTSYLNEDNVSLSYGFTGNYRRVRELLELFSKTFQKSFNLRQYEIFLFNERIHSTARFHFLQLDNFQRFKIIAKITSHEIDLMRLKQRLKTASVNINEVTVLINSIRDSYRNLIKKLTNEQHISANHFPKQCNKLSQDSSSPDEGIDRDVGSVSVFESAQSDRGFESVYFECQESNIITTEANHRKLQCCNQSYRSRPHEDKKNYDTKKAVAKPRAKKFVNPNKPPLAPEKKKNIPCKYAAGGNCKFSPPFPIVDMSGKSTQQIIVEFGVRRQRIFLTDRRISTAKLWSLMSKHFDTNFEKDRNYSLQMYTYTSNVYCSLNDDEQIFDVFNDIEPFHRFRILRKSFESQKSQLVKNLQLTVGKLDRATQDIEKIQSVVGTVIQNCDVLDQLMKNQRLESSVKESSYILNPSMMKTAVEKPKSLDVTDYGEENFDSVSCYGTAPIASECPVTLPSMPIVYDNIQTRIIPCKYAVRGTCSFGDNCLYLHDVFHSKKSNEYFTDMSEKPIVIDDDDDDDDSKSSHSDCLIIEPVSSSFDTHTDILSLGRLPNSLAKQTNLILIYENRIMDVHLAASISNLEQQQHLTISHLNYFYSIPKRHLYLSAPSDTEHVSIPRQYRIMCATKSEKKFSLGFIGESPSMVNNLRHLILFDDGTATYTTANDRIHLCLCQDFQRNSRSIELKFVQKDLEEILFHDNVNKKLYGLYHYVRVKKFDGNYHNAQITEIDCSIMKLKFYERQAQTEIWMHRRSILIDDVVMSPVEIASPMILQNKHEYDERDSSSPLSNHSFHSNTYHPHQCSPYCVLTVEEKFNPNLIIQNPYTLPLLYGWKYLYIDRYAKGHFTKKPSTHKTLSRVNYLYRSPCGRSLLNLDEVENYLLETNSKLSIKFFIDDRSTRLEQSIEYDSKYILNEDISQGKERVKIPVYNENGLDHPETFMYGTEIRSKLTFTDDSTPITCCSCTDNCRNRIKCPCWLKTFHEAKLHKNEQIAQWQKQNFTDEQMISRFAYIYKRLKEPIWTGIYECNSKCSCHTKHCTNRLVQNSLYQQIQLFHTHNKGWAIRALHDIPHGSFLNAYVGELITEQIARKRDFKYLAILDHKSHVHTMGNKKRKRSRKGYLNHERISIPTNRCVRISSDSSSDDEDDSDDEDEDSCLILDAKYYGSISRFYNHSCKPNVHIQNVFINSHDIRFPVIALFACRNIRAGEEICWDYNYTVGCMSGVRIDCQCQASNCRGRLYQKEFRFGSVFVFCIVEEHNMFFEQQNKENTILFDDILVDVKANFNNEKRSASMFNLRHPNSSFLSTEKQTNVSDAIIILDDDDSDSDIEIDQSTSDSTDQENQDQTLLKTFIPKLDMETELIHVTSNLTLRICTAALFYSNLPETHIIVVNHILNSSPECVPKRHLFIGNTNPLLSIPIRARVFYRCSSLLGFVYEKPCPIKNGNRYLILYDNYSASYQNATTFHLCLCQDFNKHLLNFDYNALQTYYRGVFRHCHQTTQSHFSIGMIIRVRKFDGRYHNARIIEKDYSLVKICFYERKSQSEMWIYCHSSIIEASQDLSLSEKLRISSPLSS</sequence>
<dbReference type="InterPro" id="IPR007728">
    <property type="entry name" value="Pre-SET_dom"/>
</dbReference>
<dbReference type="SUPFAM" id="SSF90229">
    <property type="entry name" value="CCCH zinc finger"/>
    <property type="match status" value="1"/>
</dbReference>
<feature type="non-terminal residue" evidence="16">
    <location>
        <position position="1"/>
    </location>
</feature>
<dbReference type="GO" id="GO:0005634">
    <property type="term" value="C:nucleus"/>
    <property type="evidence" value="ECO:0007669"/>
    <property type="project" value="UniProtKB-SubCell"/>
</dbReference>
<evidence type="ECO:0000256" key="10">
    <source>
        <dbReference type="ARBA" id="ARBA00023242"/>
    </source>
</evidence>
<accession>A0A815YK52</accession>
<organism evidence="16 17">
    <name type="scientific">Adineta ricciae</name>
    <name type="common">Rotifer</name>
    <dbReference type="NCBI Taxonomy" id="249248"/>
    <lineage>
        <taxon>Eukaryota</taxon>
        <taxon>Metazoa</taxon>
        <taxon>Spiralia</taxon>
        <taxon>Gnathifera</taxon>
        <taxon>Rotifera</taxon>
        <taxon>Eurotatoria</taxon>
        <taxon>Bdelloidea</taxon>
        <taxon>Adinetida</taxon>
        <taxon>Adinetidae</taxon>
        <taxon>Adineta</taxon>
    </lineage>
</organism>
<dbReference type="PROSITE" id="PS50867">
    <property type="entry name" value="PRE_SET"/>
    <property type="match status" value="1"/>
</dbReference>
<reference evidence="16" key="1">
    <citation type="submission" date="2021-02" db="EMBL/GenBank/DDBJ databases">
        <authorList>
            <person name="Nowell W R."/>
        </authorList>
    </citation>
    <scope>NUCLEOTIDE SEQUENCE</scope>
</reference>
<feature type="zinc finger region" description="C3H1-type" evidence="11">
    <location>
        <begin position="548"/>
        <end position="575"/>
    </location>
</feature>
<evidence type="ECO:0000256" key="1">
    <source>
        <dbReference type="ARBA" id="ARBA00004123"/>
    </source>
</evidence>
<feature type="domain" description="C3H1-type" evidence="12">
    <location>
        <begin position="548"/>
        <end position="575"/>
    </location>
</feature>
<evidence type="ECO:0000313" key="16">
    <source>
        <dbReference type="EMBL" id="CAF1572817.1"/>
    </source>
</evidence>
<evidence type="ECO:0000256" key="9">
    <source>
        <dbReference type="ARBA" id="ARBA00022833"/>
    </source>
</evidence>
<dbReference type="Gene3D" id="2.170.270.10">
    <property type="entry name" value="SET domain"/>
    <property type="match status" value="1"/>
</dbReference>
<keyword evidence="8 11" id="KW-0863">Zinc-finger</keyword>
<dbReference type="InterPro" id="IPR051516">
    <property type="entry name" value="SETDB_methyltransferase"/>
</dbReference>
<proteinExistence type="predicted"/>
<dbReference type="InterPro" id="IPR001214">
    <property type="entry name" value="SET_dom"/>
</dbReference>
<keyword evidence="10" id="KW-0539">Nucleus</keyword>
<keyword evidence="5" id="KW-0808">Transferase</keyword>
<dbReference type="GO" id="GO:0003677">
    <property type="term" value="F:DNA binding"/>
    <property type="evidence" value="ECO:0007669"/>
    <property type="project" value="InterPro"/>
</dbReference>
<dbReference type="GO" id="GO:0010629">
    <property type="term" value="P:negative regulation of gene expression"/>
    <property type="evidence" value="ECO:0007669"/>
    <property type="project" value="TreeGrafter"/>
</dbReference>
<keyword evidence="6" id="KW-0949">S-adenosyl-L-methionine</keyword>
<dbReference type="Pfam" id="PF00856">
    <property type="entry name" value="SET"/>
    <property type="match status" value="1"/>
</dbReference>
<dbReference type="PROSITE" id="PS50868">
    <property type="entry name" value="POST_SET"/>
    <property type="match status" value="1"/>
</dbReference>